<dbReference type="Proteomes" id="UP000176037">
    <property type="component" value="Unassembled WGS sequence"/>
</dbReference>
<dbReference type="OrthoDB" id="9803968at2"/>
<dbReference type="InterPro" id="IPR020845">
    <property type="entry name" value="AMP-binding_CS"/>
</dbReference>
<evidence type="ECO:0000313" key="3">
    <source>
        <dbReference type="EMBL" id="OFI33023.1"/>
    </source>
</evidence>
<dbReference type="AlphaFoldDB" id="A0A1E8FC01"/>
<gene>
    <name evidence="3" type="ORF">BFC17_01745</name>
</gene>
<evidence type="ECO:0000256" key="1">
    <source>
        <dbReference type="ARBA" id="ARBA00022598"/>
    </source>
</evidence>
<dbReference type="SUPFAM" id="SSF56801">
    <property type="entry name" value="Acetyl-CoA synthetase-like"/>
    <property type="match status" value="1"/>
</dbReference>
<dbReference type="InterPro" id="IPR045851">
    <property type="entry name" value="AMP-bd_C_sf"/>
</dbReference>
<dbReference type="Gene3D" id="3.40.50.12780">
    <property type="entry name" value="N-terminal domain of ligase-like"/>
    <property type="match status" value="1"/>
</dbReference>
<dbReference type="Gene3D" id="3.30.300.30">
    <property type="match status" value="1"/>
</dbReference>
<evidence type="ECO:0000313" key="4">
    <source>
        <dbReference type="Proteomes" id="UP000176037"/>
    </source>
</evidence>
<proteinExistence type="predicted"/>
<dbReference type="GO" id="GO:0016874">
    <property type="term" value="F:ligase activity"/>
    <property type="evidence" value="ECO:0007669"/>
    <property type="project" value="UniProtKB-KW"/>
</dbReference>
<dbReference type="Pfam" id="PF23562">
    <property type="entry name" value="AMP-binding_C_3"/>
    <property type="match status" value="1"/>
</dbReference>
<evidence type="ECO:0000259" key="2">
    <source>
        <dbReference type="Pfam" id="PF00501"/>
    </source>
</evidence>
<feature type="domain" description="AMP-dependent synthetase/ligase" evidence="2">
    <location>
        <begin position="7"/>
        <end position="324"/>
    </location>
</feature>
<dbReference type="InterPro" id="IPR000873">
    <property type="entry name" value="AMP-dep_synth/lig_dom"/>
</dbReference>
<keyword evidence="1" id="KW-0436">Ligase</keyword>
<keyword evidence="4" id="KW-1185">Reference proteome</keyword>
<dbReference type="InterPro" id="IPR050237">
    <property type="entry name" value="ATP-dep_AMP-bd_enzyme"/>
</dbReference>
<dbReference type="PANTHER" id="PTHR43767:SF8">
    <property type="entry name" value="LONG-CHAIN-FATTY-ACID--COA LIGASE"/>
    <property type="match status" value="1"/>
</dbReference>
<reference evidence="3 4" key="1">
    <citation type="submission" date="2016-09" db="EMBL/GenBank/DDBJ databases">
        <title>Alteromonas lipolytica, a new species isolated from sea water.</title>
        <authorList>
            <person name="Wu Y.-H."/>
            <person name="Cheng H."/>
            <person name="Xu X.-W."/>
        </authorList>
    </citation>
    <scope>NUCLEOTIDE SEQUENCE [LARGE SCALE GENOMIC DNA]</scope>
    <source>
        <strain evidence="3 4">JW12</strain>
    </source>
</reference>
<dbReference type="PANTHER" id="PTHR43767">
    <property type="entry name" value="LONG-CHAIN-FATTY-ACID--COA LIGASE"/>
    <property type="match status" value="1"/>
</dbReference>
<dbReference type="Pfam" id="PF00501">
    <property type="entry name" value="AMP-binding"/>
    <property type="match status" value="1"/>
</dbReference>
<name>A0A1E8FC01_9ALTE</name>
<dbReference type="InterPro" id="IPR042099">
    <property type="entry name" value="ANL_N_sf"/>
</dbReference>
<dbReference type="STRING" id="1856405.BFC17_01745"/>
<protein>
    <recommendedName>
        <fullName evidence="2">AMP-dependent synthetase/ligase domain-containing protein</fullName>
    </recommendedName>
</protein>
<dbReference type="PROSITE" id="PS00455">
    <property type="entry name" value="AMP_BINDING"/>
    <property type="match status" value="1"/>
</dbReference>
<organism evidence="3 4">
    <name type="scientific">Alteromonas lipolytica</name>
    <dbReference type="NCBI Taxonomy" id="1856405"/>
    <lineage>
        <taxon>Bacteria</taxon>
        <taxon>Pseudomonadati</taxon>
        <taxon>Pseudomonadota</taxon>
        <taxon>Gammaproteobacteria</taxon>
        <taxon>Alteromonadales</taxon>
        <taxon>Alteromonadaceae</taxon>
        <taxon>Alteromonas/Salinimonas group</taxon>
        <taxon>Alteromonas</taxon>
    </lineage>
</organism>
<sequence>MLTFNPQWADREALSWSDGSLTYAQLQQCVKDVANWLSQQNAQHIALLAGNGPEWVICDLASQQAGTLLVPVPPYFSDTQREHLLNEAGIELIITDQPALFTALQAVSAPFNQLVALTRDNMSAPQIPQGTGKITFTSGSTGNPKGVCLSNESQARVAASLDAALQMPHVRHQCLLPLATLLENIAGVYAPLTCGGTVVLSSSKELGFSGARLTDPAAMLSAISAAQPESLILVPELLQLLVVACGNGWQPPASLKFIAVGGAHVSSAVLAKARACGLPVYQGYGLSECVSVNTLNRPGAEQVNSVGRSLGHNQLSIENGELVASGTIFLGYLNMPESFYPTVVKTGDLVSEHSGFYQVGGRKKNLIITSLGRNISPEWIESELTAAGLFSQVLVVGEARAECGALLVPCHAGVSSEVIEQYIAAVNSKLPDYARIGVWQTIPEILPDSGLFTANGKLKRDAALTHFQSQIEAMYAAEVA</sequence>
<accession>A0A1E8FC01</accession>
<dbReference type="RefSeq" id="WP_070177400.1">
    <property type="nucleotide sequence ID" value="NZ_BMJR01000002.1"/>
</dbReference>
<comment type="caution">
    <text evidence="3">The sequence shown here is derived from an EMBL/GenBank/DDBJ whole genome shotgun (WGS) entry which is preliminary data.</text>
</comment>
<dbReference type="EMBL" id="MJIC01000015">
    <property type="protein sequence ID" value="OFI33023.1"/>
    <property type="molecule type" value="Genomic_DNA"/>
</dbReference>